<dbReference type="PANTHER" id="PTHR12993">
    <property type="entry name" value="N-ACETYLGLUCOSAMINYL-PHOSPHATIDYLINOSITOL DE-N-ACETYLASE-RELATED"/>
    <property type="match status" value="1"/>
</dbReference>
<proteinExistence type="predicted"/>
<dbReference type="Pfam" id="PF02585">
    <property type="entry name" value="PIG-L"/>
    <property type="match status" value="1"/>
</dbReference>
<sequence>MKLDLLAFAAHPDDTELSCAGTLALHASLGDKVGVIDFTEGEMGTRGTPALRRKEAEKSAEILGLHVRENLGFADSFFLNDKEHQMKVVRKIRQYKPDIILTTAINDRHPDHARASELSKNAIFLSGLKKVETFDDAGQPQEVWKPRLVLHYIQSLPIKPDIVVDVSDHWETKMKAVKAFESQFYNPESNEPETYISSPGFLKMIEARAMEFGHIIGVKRAEGFTVDKYLGVRNLKGLL</sequence>
<dbReference type="GO" id="GO:0019213">
    <property type="term" value="F:deacetylase activity"/>
    <property type="evidence" value="ECO:0007669"/>
    <property type="project" value="InterPro"/>
</dbReference>
<dbReference type="AlphaFoldDB" id="A0A935C681"/>
<evidence type="ECO:0000313" key="2">
    <source>
        <dbReference type="Proteomes" id="UP000611723"/>
    </source>
</evidence>
<dbReference type="EMBL" id="JAEQBW010000001">
    <property type="protein sequence ID" value="MBK6264220.1"/>
    <property type="molecule type" value="Genomic_DNA"/>
</dbReference>
<accession>A0A935C681</accession>
<dbReference type="InterPro" id="IPR024078">
    <property type="entry name" value="LmbE-like_dom_sf"/>
</dbReference>
<dbReference type="GO" id="GO:0071793">
    <property type="term" value="P:bacillithiol biosynthetic process"/>
    <property type="evidence" value="ECO:0007669"/>
    <property type="project" value="InterPro"/>
</dbReference>
<dbReference type="NCBIfam" id="TIGR04001">
    <property type="entry name" value="thiol_BshB1"/>
    <property type="match status" value="1"/>
</dbReference>
<dbReference type="PANTHER" id="PTHR12993:SF30">
    <property type="entry name" value="N-ACETYL-ALPHA-D-GLUCOSAMINYL L-MALATE DEACETYLASE 1"/>
    <property type="match status" value="1"/>
</dbReference>
<protein>
    <submittedName>
        <fullName evidence="1">Bacillithiol biosynthesis deacetylase BshB1</fullName>
    </submittedName>
</protein>
<gene>
    <name evidence="1" type="primary">bshB1</name>
    <name evidence="1" type="ORF">JKA74_04160</name>
</gene>
<evidence type="ECO:0000313" key="1">
    <source>
        <dbReference type="EMBL" id="MBK6264220.1"/>
    </source>
</evidence>
<dbReference type="SUPFAM" id="SSF102588">
    <property type="entry name" value="LmbE-like"/>
    <property type="match status" value="1"/>
</dbReference>
<dbReference type="InterPro" id="IPR003737">
    <property type="entry name" value="GlcNAc_PI_deacetylase-related"/>
</dbReference>
<dbReference type="RefSeq" id="WP_201429891.1">
    <property type="nucleotide sequence ID" value="NZ_JAEQBW010000001.1"/>
</dbReference>
<reference evidence="1" key="1">
    <citation type="submission" date="2021-01" db="EMBL/GenBank/DDBJ databases">
        <title>Marivirga aurantiaca sp. nov., isolated from intertidal surface sediments.</title>
        <authorList>
            <person name="Zhang M."/>
        </authorList>
    </citation>
    <scope>NUCLEOTIDE SEQUENCE</scope>
    <source>
        <strain evidence="1">S37H4</strain>
    </source>
</reference>
<comment type="caution">
    <text evidence="1">The sequence shown here is derived from an EMBL/GenBank/DDBJ whole genome shotgun (WGS) entry which is preliminary data.</text>
</comment>
<dbReference type="Gene3D" id="3.40.50.10320">
    <property type="entry name" value="LmbE-like"/>
    <property type="match status" value="1"/>
</dbReference>
<organism evidence="1 2">
    <name type="scientific">Marivirga aurantiaca</name>
    <dbReference type="NCBI Taxonomy" id="2802615"/>
    <lineage>
        <taxon>Bacteria</taxon>
        <taxon>Pseudomonadati</taxon>
        <taxon>Bacteroidota</taxon>
        <taxon>Cytophagia</taxon>
        <taxon>Cytophagales</taxon>
        <taxon>Marivirgaceae</taxon>
        <taxon>Marivirga</taxon>
    </lineage>
</organism>
<keyword evidence="2" id="KW-1185">Reference proteome</keyword>
<dbReference type="InterPro" id="IPR023842">
    <property type="entry name" value="Bacillithiol_biosynth_BshB1"/>
</dbReference>
<dbReference type="GO" id="GO:0016811">
    <property type="term" value="F:hydrolase activity, acting on carbon-nitrogen (but not peptide) bonds, in linear amides"/>
    <property type="evidence" value="ECO:0007669"/>
    <property type="project" value="TreeGrafter"/>
</dbReference>
<dbReference type="Proteomes" id="UP000611723">
    <property type="component" value="Unassembled WGS sequence"/>
</dbReference>
<name>A0A935C681_9BACT</name>